<dbReference type="PIRSF" id="PIRSF019549">
    <property type="entry name" value="Peptidase_A25"/>
    <property type="match status" value="1"/>
</dbReference>
<dbReference type="Gene3D" id="3.40.50.1450">
    <property type="entry name" value="HybD-like"/>
    <property type="match status" value="1"/>
</dbReference>
<keyword evidence="3" id="KW-0865">Zymogen</keyword>
<evidence type="ECO:0000256" key="2">
    <source>
        <dbReference type="ARBA" id="ARBA00022801"/>
    </source>
</evidence>
<name>A0ABZ1BLX4_9FIRM</name>
<dbReference type="InterPro" id="IPR023430">
    <property type="entry name" value="Pept_HybD-like_dom_sf"/>
</dbReference>
<sequence length="416" mass="43420">MPRATSTVERSRPLPCRSALPCCRLIRNRTSRPCDCPRAVRPCPPCPRARRPRGGCARCPPGARGRRASGATAGRTGQRSGAARTDLAVEAFAWAQARRGGALAGVQQERRAGTHATVHRVRIRDMQAARALGKAPGTYTTVESAGLRDRSQEAREEVLRLVTEELQALLREQGVGEESAVLVAGLGNWNATPDSLGPRVVGQLLVTRHLHALLPPEKRGSLRPVAAISPGVLGLTGIETSEIVSAVVRQVQPAALICVDALAAGSPQRLCATVQLTDAGIQPGAGVGNVRRALNRQELGIPVIAMGVPTVIHALRLAQGALDGRGAGADGGGDEAVPVRPQAFPPLLRDAHAQATPMAGADGQGVAAAAAWMDSLIVTPKEIDVLIDDAADLLAGAVNAALHPGLDLDEVLRYIQ</sequence>
<organism evidence="5 6">
    <name type="scientific">Geochorda subterranea</name>
    <dbReference type="NCBI Taxonomy" id="3109564"/>
    <lineage>
        <taxon>Bacteria</taxon>
        <taxon>Bacillati</taxon>
        <taxon>Bacillota</taxon>
        <taxon>Limnochordia</taxon>
        <taxon>Limnochordales</taxon>
        <taxon>Geochordaceae</taxon>
        <taxon>Geochorda</taxon>
    </lineage>
</organism>
<feature type="region of interest" description="Disordered" evidence="4">
    <location>
        <begin position="54"/>
        <end position="82"/>
    </location>
</feature>
<dbReference type="SUPFAM" id="SSF53163">
    <property type="entry name" value="HybD-like"/>
    <property type="match status" value="1"/>
</dbReference>
<dbReference type="HAMAP" id="MF_00626">
    <property type="entry name" value="Germination_prot"/>
    <property type="match status" value="1"/>
</dbReference>
<dbReference type="RefSeq" id="WP_324667796.1">
    <property type="nucleotide sequence ID" value="NZ_CP141614.1"/>
</dbReference>
<dbReference type="GO" id="GO:0016787">
    <property type="term" value="F:hydrolase activity"/>
    <property type="evidence" value="ECO:0007669"/>
    <property type="project" value="UniProtKB-KW"/>
</dbReference>
<dbReference type="NCBIfam" id="TIGR01441">
    <property type="entry name" value="GPR"/>
    <property type="match status" value="1"/>
</dbReference>
<evidence type="ECO:0000313" key="5">
    <source>
        <dbReference type="EMBL" id="WRP13551.1"/>
    </source>
</evidence>
<keyword evidence="6" id="KW-1185">Reference proteome</keyword>
<reference evidence="6" key="1">
    <citation type="submission" date="2023-12" db="EMBL/GenBank/DDBJ databases">
        <title>Novel isolates from deep terrestrial aquifers shed light on the physiology and ecology of the class Limnochordia.</title>
        <authorList>
            <person name="Karnachuk O.V."/>
            <person name="Lukina A.P."/>
            <person name="Avakyan M.R."/>
            <person name="Kadnikov V."/>
            <person name="Begmatov S."/>
            <person name="Beletsky A.V."/>
            <person name="Mardanov A.V."/>
            <person name="Ravin N.V."/>
        </authorList>
    </citation>
    <scope>NUCLEOTIDE SEQUENCE [LARGE SCALE GENOMIC DNA]</scope>
    <source>
        <strain evidence="6">LN</strain>
    </source>
</reference>
<dbReference type="InterPro" id="IPR005080">
    <property type="entry name" value="Peptidase_A25"/>
</dbReference>
<keyword evidence="1" id="KW-0645">Protease</keyword>
<proteinExistence type="inferred from homology"/>
<evidence type="ECO:0000313" key="6">
    <source>
        <dbReference type="Proteomes" id="UP001333102"/>
    </source>
</evidence>
<accession>A0ABZ1BLX4</accession>
<gene>
    <name evidence="5" type="primary">gpr</name>
    <name evidence="5" type="ORF">VLY81_08805</name>
</gene>
<dbReference type="EMBL" id="CP141614">
    <property type="protein sequence ID" value="WRP13551.1"/>
    <property type="molecule type" value="Genomic_DNA"/>
</dbReference>
<dbReference type="Proteomes" id="UP001333102">
    <property type="component" value="Chromosome"/>
</dbReference>
<evidence type="ECO:0000256" key="3">
    <source>
        <dbReference type="ARBA" id="ARBA00023145"/>
    </source>
</evidence>
<dbReference type="EC" id="3.4.24.78" evidence="5"/>
<dbReference type="Pfam" id="PF03418">
    <property type="entry name" value="Peptidase_A25"/>
    <property type="match status" value="2"/>
</dbReference>
<keyword evidence="2 5" id="KW-0378">Hydrolase</keyword>
<protein>
    <submittedName>
        <fullName evidence="5">GPR endopeptidase</fullName>
        <ecNumber evidence="5">3.4.24.78</ecNumber>
    </submittedName>
</protein>
<feature type="compositionally biased region" description="Low complexity" evidence="4">
    <location>
        <begin position="54"/>
        <end position="75"/>
    </location>
</feature>
<evidence type="ECO:0000256" key="1">
    <source>
        <dbReference type="ARBA" id="ARBA00022670"/>
    </source>
</evidence>
<evidence type="ECO:0000256" key="4">
    <source>
        <dbReference type="SAM" id="MobiDB-lite"/>
    </source>
</evidence>